<feature type="non-terminal residue" evidence="2">
    <location>
        <position position="1"/>
    </location>
</feature>
<dbReference type="Gene3D" id="2.60.120.260">
    <property type="entry name" value="Galactose-binding domain-like"/>
    <property type="match status" value="1"/>
</dbReference>
<sequence>ATTLRHFCIETLSSYTEDNQACISEVELIDDKGQPIDKTKWEVVYVSSEQADKNLGIAENLFDGDISSFWHTNAAVESNHPHRVIIDLKEIYKVSAFRVKVRKGSFLSGKVKDINIYGRPQFFLFH</sequence>
<gene>
    <name evidence="2" type="ORF">F3D71_28175</name>
</gene>
<dbReference type="EMBL" id="VWLE01000737">
    <property type="protein sequence ID" value="KAA3935385.1"/>
    <property type="molecule type" value="Genomic_DNA"/>
</dbReference>
<reference evidence="2 3" key="1">
    <citation type="journal article" date="2019" name="Nat. Med.">
        <title>A library of human gut bacterial isolates paired with longitudinal multiomics data enables mechanistic microbiome research.</title>
        <authorList>
            <person name="Poyet M."/>
            <person name="Groussin M."/>
            <person name="Gibbons S.M."/>
            <person name="Avila-Pacheco J."/>
            <person name="Jiang X."/>
            <person name="Kearney S.M."/>
            <person name="Perrotta A.R."/>
            <person name="Berdy B."/>
            <person name="Zhao S."/>
            <person name="Lieberman T.D."/>
            <person name="Swanson P.K."/>
            <person name="Smith M."/>
            <person name="Roesemann S."/>
            <person name="Alexander J.E."/>
            <person name="Rich S.A."/>
            <person name="Livny J."/>
            <person name="Vlamakis H."/>
            <person name="Clish C."/>
            <person name="Bullock K."/>
            <person name="Deik A."/>
            <person name="Scott J."/>
            <person name="Pierce K.A."/>
            <person name="Xavier R.J."/>
            <person name="Alm E.J."/>
        </authorList>
    </citation>
    <scope>NUCLEOTIDE SEQUENCE [LARGE SCALE GENOMIC DNA]</scope>
    <source>
        <strain evidence="2 3">BIOML-A163</strain>
    </source>
</reference>
<dbReference type="AlphaFoldDB" id="A0A5M5BX49"/>
<feature type="domain" description="F5/8 type C" evidence="1">
    <location>
        <begin position="47"/>
        <end position="118"/>
    </location>
</feature>
<name>A0A5M5BX49_BACOV</name>
<evidence type="ECO:0000313" key="3">
    <source>
        <dbReference type="Proteomes" id="UP000323717"/>
    </source>
</evidence>
<dbReference type="Pfam" id="PF00754">
    <property type="entry name" value="F5_F8_type_C"/>
    <property type="match status" value="1"/>
</dbReference>
<comment type="caution">
    <text evidence="2">The sequence shown here is derived from an EMBL/GenBank/DDBJ whole genome shotgun (WGS) entry which is preliminary data.</text>
</comment>
<dbReference type="Proteomes" id="UP000323717">
    <property type="component" value="Unassembled WGS sequence"/>
</dbReference>
<accession>A0A5M5BX49</accession>
<dbReference type="InterPro" id="IPR000421">
    <property type="entry name" value="FA58C"/>
</dbReference>
<evidence type="ECO:0000259" key="1">
    <source>
        <dbReference type="Pfam" id="PF00754"/>
    </source>
</evidence>
<evidence type="ECO:0000313" key="2">
    <source>
        <dbReference type="EMBL" id="KAA3935385.1"/>
    </source>
</evidence>
<dbReference type="InterPro" id="IPR008979">
    <property type="entry name" value="Galactose-bd-like_sf"/>
</dbReference>
<dbReference type="SUPFAM" id="SSF49785">
    <property type="entry name" value="Galactose-binding domain-like"/>
    <property type="match status" value="1"/>
</dbReference>
<organism evidence="2 3">
    <name type="scientific">Bacteroides ovatus</name>
    <dbReference type="NCBI Taxonomy" id="28116"/>
    <lineage>
        <taxon>Bacteria</taxon>
        <taxon>Pseudomonadati</taxon>
        <taxon>Bacteroidota</taxon>
        <taxon>Bacteroidia</taxon>
        <taxon>Bacteroidales</taxon>
        <taxon>Bacteroidaceae</taxon>
        <taxon>Bacteroides</taxon>
    </lineage>
</organism>
<protein>
    <submittedName>
        <fullName evidence="2">Discoidin domain-containing protein</fullName>
    </submittedName>
</protein>
<proteinExistence type="predicted"/>